<dbReference type="Proteomes" id="UP001295423">
    <property type="component" value="Unassembled WGS sequence"/>
</dbReference>
<reference evidence="1" key="1">
    <citation type="submission" date="2023-08" db="EMBL/GenBank/DDBJ databases">
        <authorList>
            <person name="Audoor S."/>
            <person name="Bilcke G."/>
        </authorList>
    </citation>
    <scope>NUCLEOTIDE SEQUENCE</scope>
</reference>
<evidence type="ECO:0000313" key="2">
    <source>
        <dbReference type="Proteomes" id="UP001295423"/>
    </source>
</evidence>
<evidence type="ECO:0000313" key="1">
    <source>
        <dbReference type="EMBL" id="CAJ1960533.1"/>
    </source>
</evidence>
<gene>
    <name evidence="1" type="ORF">CYCCA115_LOCUS18775</name>
</gene>
<sequence length="113" mass="12993">MRTLNAQRVLHWRMFVEEFGPDFVYLPGKDNAIADCFSRLPRMEKLSEGKSPNKGKLIAFDKLQVSVDPEDETYTFEDNVLVKENDLITPPTEAEFNFDVSSPVAKMEIFMNT</sequence>
<comment type="caution">
    <text evidence="1">The sequence shown here is derived from an EMBL/GenBank/DDBJ whole genome shotgun (WGS) entry which is preliminary data.</text>
</comment>
<keyword evidence="2" id="KW-1185">Reference proteome</keyword>
<accession>A0AAD2JL62</accession>
<dbReference type="AlphaFoldDB" id="A0AAD2JL62"/>
<proteinExistence type="predicted"/>
<organism evidence="1 2">
    <name type="scientific">Cylindrotheca closterium</name>
    <dbReference type="NCBI Taxonomy" id="2856"/>
    <lineage>
        <taxon>Eukaryota</taxon>
        <taxon>Sar</taxon>
        <taxon>Stramenopiles</taxon>
        <taxon>Ochrophyta</taxon>
        <taxon>Bacillariophyta</taxon>
        <taxon>Bacillariophyceae</taxon>
        <taxon>Bacillariophycidae</taxon>
        <taxon>Bacillariales</taxon>
        <taxon>Bacillariaceae</taxon>
        <taxon>Cylindrotheca</taxon>
    </lineage>
</organism>
<protein>
    <submittedName>
        <fullName evidence="1">Uncharacterized protein</fullName>
    </submittedName>
</protein>
<name>A0AAD2JL62_9STRA</name>
<dbReference type="EMBL" id="CAKOGP040002061">
    <property type="protein sequence ID" value="CAJ1960533.1"/>
    <property type="molecule type" value="Genomic_DNA"/>
</dbReference>